<dbReference type="InterPro" id="IPR000014">
    <property type="entry name" value="PAS"/>
</dbReference>
<evidence type="ECO:0000259" key="3">
    <source>
        <dbReference type="PROSITE" id="PS50112"/>
    </source>
</evidence>
<dbReference type="InterPro" id="IPR016032">
    <property type="entry name" value="Sig_transdc_resp-reg_C-effctor"/>
</dbReference>
<dbReference type="SMART" id="SM00091">
    <property type="entry name" value="PAS"/>
    <property type="match status" value="3"/>
</dbReference>
<dbReference type="GO" id="GO:0003677">
    <property type="term" value="F:DNA binding"/>
    <property type="evidence" value="ECO:0007669"/>
    <property type="project" value="UniProtKB-KW"/>
</dbReference>
<dbReference type="InterPro" id="IPR039420">
    <property type="entry name" value="WalR-like"/>
</dbReference>
<dbReference type="NCBIfam" id="TIGR00229">
    <property type="entry name" value="sensory_box"/>
    <property type="match status" value="2"/>
</dbReference>
<gene>
    <name evidence="4" type="ORF">GNQ20_12615</name>
</gene>
<dbReference type="Pfam" id="PF13188">
    <property type="entry name" value="PAS_8"/>
    <property type="match status" value="1"/>
</dbReference>
<feature type="domain" description="PAS" evidence="3">
    <location>
        <begin position="265"/>
        <end position="314"/>
    </location>
</feature>
<protein>
    <submittedName>
        <fullName evidence="4">PAS domain S-box protein</fullName>
    </submittedName>
</protein>
<proteinExistence type="predicted"/>
<dbReference type="PANTHER" id="PTHR43214">
    <property type="entry name" value="TWO-COMPONENT RESPONSE REGULATOR"/>
    <property type="match status" value="1"/>
</dbReference>
<dbReference type="Pfam" id="PF00989">
    <property type="entry name" value="PAS"/>
    <property type="match status" value="1"/>
</dbReference>
<dbReference type="PROSITE" id="PS50043">
    <property type="entry name" value="HTH_LUXR_2"/>
    <property type="match status" value="1"/>
</dbReference>
<dbReference type="PRINTS" id="PR00038">
    <property type="entry name" value="HTHLUXR"/>
</dbReference>
<dbReference type="Pfam" id="PF00196">
    <property type="entry name" value="GerE"/>
    <property type="match status" value="1"/>
</dbReference>
<dbReference type="SUPFAM" id="SSF46894">
    <property type="entry name" value="C-terminal effector domain of the bipartite response regulators"/>
    <property type="match status" value="1"/>
</dbReference>
<feature type="domain" description="PAS" evidence="3">
    <location>
        <begin position="140"/>
        <end position="191"/>
    </location>
</feature>
<name>A0A6A9K0V8_PSEAI</name>
<dbReference type="InterPro" id="IPR013767">
    <property type="entry name" value="PAS_fold"/>
</dbReference>
<dbReference type="Gene3D" id="3.30.450.20">
    <property type="entry name" value="PAS domain"/>
    <property type="match status" value="3"/>
</dbReference>
<dbReference type="SUPFAM" id="SSF55785">
    <property type="entry name" value="PYP-like sensor domain (PAS domain)"/>
    <property type="match status" value="3"/>
</dbReference>
<comment type="caution">
    <text evidence="4">The sequence shown here is derived from an EMBL/GenBank/DDBJ whole genome shotgun (WGS) entry which is preliminary data.</text>
</comment>
<dbReference type="InterPro" id="IPR036388">
    <property type="entry name" value="WH-like_DNA-bd_sf"/>
</dbReference>
<sequence length="498" mass="55679">MNDQVLRTQTDRRQLQQIIAGLTEGVILIEPDQRILWANEAALAMHGVDSLEGLGADTGEYRERFRLRYRNNHPLQEGQYPAERLVAGECFSDVVVEVFPAADEDTRWVHRVRGLVLTTPEDKPDCLVLILHDATEWASAEQRFEKTFNANPAPAVICRLSDYRYVKVNVGFLEMTGYARDQVIGRSVYELDVLDQAERRELAVERLGAGETIPQMEASLRVAEGGRKCVVVAGQPIEVGEEACMLFTFTDLEPRKKAEEALRKSEERFAKAFRMAPVPSLVLYGDDLQALDINQAFSETFGYQAEELLGESTVACGLWQDGGAERLRELLAQSGSVRNVQLRLQHKDRNGLDCLVSAEAVSLNEQDCVLVALLDISDRRRTEMELVHAIETVMQDASWFSRTLIEKLANVRRANAPGTGAELADLTAREREVFDLICQGLADKEIAKELGLAPNTVRNHVATIYAKLDVHSRGEAIVWARERGFAPEPRNGNGHGRK</sequence>
<organism evidence="4">
    <name type="scientific">Pseudomonas aeruginosa</name>
    <dbReference type="NCBI Taxonomy" id="287"/>
    <lineage>
        <taxon>Bacteria</taxon>
        <taxon>Pseudomonadati</taxon>
        <taxon>Pseudomonadota</taxon>
        <taxon>Gammaproteobacteria</taxon>
        <taxon>Pseudomonadales</taxon>
        <taxon>Pseudomonadaceae</taxon>
        <taxon>Pseudomonas</taxon>
    </lineage>
</organism>
<reference evidence="4" key="1">
    <citation type="submission" date="2019-11" db="EMBL/GenBank/DDBJ databases">
        <title>Genomes of ocular Pseudomonas aeruginosa isolates.</title>
        <authorList>
            <person name="Khan M."/>
            <person name="Rice S.A."/>
            <person name="Willcox M.D.P."/>
            <person name="Stapleton F."/>
        </authorList>
    </citation>
    <scope>NUCLEOTIDE SEQUENCE</scope>
    <source>
        <strain evidence="4">PA206</strain>
    </source>
</reference>
<accession>A0A6A9K0V8</accession>
<keyword evidence="1" id="KW-0238">DNA-binding</keyword>
<dbReference type="Gene3D" id="1.10.10.10">
    <property type="entry name" value="Winged helix-like DNA-binding domain superfamily/Winged helix DNA-binding domain"/>
    <property type="match status" value="1"/>
</dbReference>
<dbReference type="PROSITE" id="PS50112">
    <property type="entry name" value="PAS"/>
    <property type="match status" value="2"/>
</dbReference>
<dbReference type="EMBL" id="WOAJ01000004">
    <property type="protein sequence ID" value="MUI58642.1"/>
    <property type="molecule type" value="Genomic_DNA"/>
</dbReference>
<dbReference type="SMART" id="SM00421">
    <property type="entry name" value="HTH_LUXR"/>
    <property type="match status" value="1"/>
</dbReference>
<evidence type="ECO:0000313" key="4">
    <source>
        <dbReference type="EMBL" id="MUI58642.1"/>
    </source>
</evidence>
<evidence type="ECO:0000256" key="1">
    <source>
        <dbReference type="ARBA" id="ARBA00023125"/>
    </source>
</evidence>
<evidence type="ECO:0000259" key="2">
    <source>
        <dbReference type="PROSITE" id="PS50043"/>
    </source>
</evidence>
<dbReference type="Pfam" id="PF13426">
    <property type="entry name" value="PAS_9"/>
    <property type="match status" value="1"/>
</dbReference>
<feature type="domain" description="HTH luxR-type" evidence="2">
    <location>
        <begin position="419"/>
        <end position="484"/>
    </location>
</feature>
<dbReference type="CDD" id="cd06170">
    <property type="entry name" value="LuxR_C_like"/>
    <property type="match status" value="1"/>
</dbReference>
<dbReference type="CDD" id="cd00130">
    <property type="entry name" value="PAS"/>
    <property type="match status" value="2"/>
</dbReference>
<dbReference type="GO" id="GO:0006355">
    <property type="term" value="P:regulation of DNA-templated transcription"/>
    <property type="evidence" value="ECO:0007669"/>
    <property type="project" value="InterPro"/>
</dbReference>
<dbReference type="InterPro" id="IPR035965">
    <property type="entry name" value="PAS-like_dom_sf"/>
</dbReference>
<dbReference type="RefSeq" id="WP_155681254.1">
    <property type="nucleotide sequence ID" value="NZ_WOAJ01000004.1"/>
</dbReference>
<dbReference type="AlphaFoldDB" id="A0A6A9K0V8"/>
<dbReference type="InterPro" id="IPR000792">
    <property type="entry name" value="Tscrpt_reg_LuxR_C"/>
</dbReference>
<dbReference type="PANTHER" id="PTHR43214:SF38">
    <property type="entry name" value="NITRATE_NITRITE RESPONSE REGULATOR PROTEIN NARL"/>
    <property type="match status" value="1"/>
</dbReference>